<organism evidence="1 2">
    <name type="scientific">Nesidiocoris tenuis</name>
    <dbReference type="NCBI Taxonomy" id="355587"/>
    <lineage>
        <taxon>Eukaryota</taxon>
        <taxon>Metazoa</taxon>
        <taxon>Ecdysozoa</taxon>
        <taxon>Arthropoda</taxon>
        <taxon>Hexapoda</taxon>
        <taxon>Insecta</taxon>
        <taxon>Pterygota</taxon>
        <taxon>Neoptera</taxon>
        <taxon>Paraneoptera</taxon>
        <taxon>Hemiptera</taxon>
        <taxon>Heteroptera</taxon>
        <taxon>Panheteroptera</taxon>
        <taxon>Cimicomorpha</taxon>
        <taxon>Miridae</taxon>
        <taxon>Dicyphina</taxon>
        <taxon>Nesidiocoris</taxon>
    </lineage>
</organism>
<keyword evidence="2" id="KW-1185">Reference proteome</keyword>
<accession>A0A6H5GYZ1</accession>
<proteinExistence type="predicted"/>
<name>A0A6H5GYZ1_9HEMI</name>
<evidence type="ECO:0000313" key="1">
    <source>
        <dbReference type="EMBL" id="CAB0009918.1"/>
    </source>
</evidence>
<feature type="non-terminal residue" evidence="1">
    <location>
        <position position="123"/>
    </location>
</feature>
<dbReference type="AlphaFoldDB" id="A0A6H5GYZ1"/>
<dbReference type="EMBL" id="CADCXU010022475">
    <property type="protein sequence ID" value="CAB0009918.1"/>
    <property type="molecule type" value="Genomic_DNA"/>
</dbReference>
<dbReference type="Proteomes" id="UP000479000">
    <property type="component" value="Unassembled WGS sequence"/>
</dbReference>
<reference evidence="1 2" key="1">
    <citation type="submission" date="2020-02" db="EMBL/GenBank/DDBJ databases">
        <authorList>
            <person name="Ferguson B K."/>
        </authorList>
    </citation>
    <scope>NUCLEOTIDE SEQUENCE [LARGE SCALE GENOMIC DNA]</scope>
</reference>
<gene>
    <name evidence="1" type="ORF">NTEN_LOCUS14991</name>
</gene>
<evidence type="ECO:0000313" key="2">
    <source>
        <dbReference type="Proteomes" id="UP000479000"/>
    </source>
</evidence>
<protein>
    <submittedName>
        <fullName evidence="1">Uncharacterized protein</fullName>
    </submittedName>
</protein>
<sequence>MAPFGNGGQEAPQILTLAECRSAYTTCMAPFGNDGQEAPQILTLAECASAHATFMAPFDQGGEEAPQILTLVECLSAHATCKAPFGGEEAPHNTNAGGMPLNVSYVHGAAQQRRGGAEVPVGL</sequence>